<accession>A0A7Y9H5Q8</accession>
<feature type="chain" id="PRO_5031134584" description="Exo-alpha-sialidase" evidence="1">
    <location>
        <begin position="26"/>
        <end position="530"/>
    </location>
</feature>
<reference evidence="2 3" key="1">
    <citation type="submission" date="2020-07" db="EMBL/GenBank/DDBJ databases">
        <authorList>
            <person name="Partida-Martinez L."/>
            <person name="Huntemann M."/>
            <person name="Clum A."/>
            <person name="Wang J."/>
            <person name="Palaniappan K."/>
            <person name="Ritter S."/>
            <person name="Chen I.-M."/>
            <person name="Stamatis D."/>
            <person name="Reddy T."/>
            <person name="O'Malley R."/>
            <person name="Daum C."/>
            <person name="Shapiro N."/>
            <person name="Ivanova N."/>
            <person name="Kyrpides N."/>
            <person name="Woyke T."/>
        </authorList>
    </citation>
    <scope>NUCLEOTIDE SEQUENCE [LARGE SCALE GENOMIC DNA]</scope>
    <source>
        <strain evidence="2 3">AT2.17</strain>
    </source>
</reference>
<dbReference type="EMBL" id="JACCBW010000002">
    <property type="protein sequence ID" value="NYE37779.1"/>
    <property type="molecule type" value="Genomic_DNA"/>
</dbReference>
<reference evidence="2 3" key="2">
    <citation type="submission" date="2020-08" db="EMBL/GenBank/DDBJ databases">
        <title>The Agave Microbiome: Exploring the role of microbial communities in plant adaptations to desert environments.</title>
        <authorList>
            <person name="Partida-Martinez L.P."/>
        </authorList>
    </citation>
    <scope>NUCLEOTIDE SEQUENCE [LARGE SCALE GENOMIC DNA]</scope>
    <source>
        <strain evidence="2 3">AT2.17</strain>
    </source>
</reference>
<sequence>MSRITGMVVALTTAAAVLTTPTSQAAPPAAHATASAALPAAASSAPLPTAALPRDIPGGVELTMSDGDRLRLWATERYRAVVSRRWDAATGTWGPRRDVVRNARVRCGAVDARTANGAVAAIALCDEGGYYEDTAPVASRALWSPDGVTWSSHRLDGEAYEEPGISPDGQNAVWPMHRRYTTRTPAGWSDHAVRARGQEYTVTATITDTQQVSFLYGGQVGERCPLVVLTGTGDAVPVRQEVALGNACSSEADLVNVDADTALFGYLPNPALVAVVSRPDAASPWSVTRVAPTDAPGLERVERRLSTQFFTAPGLPLVAVGSADGRQVRAQVYDEAAQAWGPAATVHDAGDARCRWGDTATQQPLDVLVVALECGRRHLGVVLTTRDAATWQALRSGVHPLGVSDDGRYVAVPGRSRTWVVSGERGVVTLPGGVRGACDVVVPDGPDGAVLLATSGGRRGWPDVLSHSSAEGWSRLSRTRLPALPGRCSEAQASFWGRPVQFQVLGTRDRGYTLRIAQRDGQWVARASVW</sequence>
<keyword evidence="1" id="KW-0732">Signal</keyword>
<name>A0A7Y9H5Q8_9ACTN</name>
<protein>
    <recommendedName>
        <fullName evidence="4">Exo-alpha-sialidase</fullName>
    </recommendedName>
</protein>
<dbReference type="Proteomes" id="UP000549911">
    <property type="component" value="Unassembled WGS sequence"/>
</dbReference>
<evidence type="ECO:0000313" key="2">
    <source>
        <dbReference type="EMBL" id="NYE37779.1"/>
    </source>
</evidence>
<comment type="caution">
    <text evidence="2">The sequence shown here is derived from an EMBL/GenBank/DDBJ whole genome shotgun (WGS) entry which is preliminary data.</text>
</comment>
<feature type="signal peptide" evidence="1">
    <location>
        <begin position="1"/>
        <end position="25"/>
    </location>
</feature>
<keyword evidence="3" id="KW-1185">Reference proteome</keyword>
<dbReference type="AlphaFoldDB" id="A0A7Y9H5Q8"/>
<proteinExistence type="predicted"/>
<evidence type="ECO:0000256" key="1">
    <source>
        <dbReference type="SAM" id="SignalP"/>
    </source>
</evidence>
<evidence type="ECO:0000313" key="3">
    <source>
        <dbReference type="Proteomes" id="UP000549911"/>
    </source>
</evidence>
<gene>
    <name evidence="2" type="ORF">F4692_002912</name>
</gene>
<organism evidence="2 3">
    <name type="scientific">Nocardioides cavernae</name>
    <dbReference type="NCBI Taxonomy" id="1921566"/>
    <lineage>
        <taxon>Bacteria</taxon>
        <taxon>Bacillati</taxon>
        <taxon>Actinomycetota</taxon>
        <taxon>Actinomycetes</taxon>
        <taxon>Propionibacteriales</taxon>
        <taxon>Nocardioidaceae</taxon>
        <taxon>Nocardioides</taxon>
    </lineage>
</organism>
<dbReference type="RefSeq" id="WP_179620293.1">
    <property type="nucleotide sequence ID" value="NZ_JACCBW010000002.1"/>
</dbReference>
<evidence type="ECO:0008006" key="4">
    <source>
        <dbReference type="Google" id="ProtNLM"/>
    </source>
</evidence>